<reference evidence="4 5" key="1">
    <citation type="journal article" date="2017" name="Int. J. Syst. Evol. Microbiol.">
        <title>Arachidicoccus ginsenosidivorans sp. nov., with ginsenoside-converting activity isolated from ginseng cultivating soil.</title>
        <authorList>
            <person name="Siddiqi M.Z."/>
            <person name="Aslam Z."/>
            <person name="Im W.T."/>
        </authorList>
    </citation>
    <scope>NUCLEOTIDE SEQUENCE [LARGE SCALE GENOMIC DNA]</scope>
    <source>
        <strain evidence="4 5">Gsoil 809</strain>
    </source>
</reference>
<evidence type="ECO:0000313" key="4">
    <source>
        <dbReference type="EMBL" id="QEC71123.1"/>
    </source>
</evidence>
<gene>
    <name evidence="4" type="ORF">FSB73_04955</name>
</gene>
<evidence type="ECO:0000256" key="1">
    <source>
        <dbReference type="ARBA" id="ARBA00009251"/>
    </source>
</evidence>
<dbReference type="GO" id="GO:0000977">
    <property type="term" value="F:RNA polymerase II transcription regulatory region sequence-specific DNA binding"/>
    <property type="evidence" value="ECO:0007669"/>
    <property type="project" value="InterPro"/>
</dbReference>
<keyword evidence="5" id="KW-1185">Reference proteome</keyword>
<dbReference type="InterPro" id="IPR006628">
    <property type="entry name" value="PUR-bd_fam"/>
</dbReference>
<protein>
    <submittedName>
        <fullName evidence="4">DUF3276 family protein</fullName>
    </submittedName>
</protein>
<proteinExistence type="inferred from homology"/>
<evidence type="ECO:0000313" key="5">
    <source>
        <dbReference type="Proteomes" id="UP000321291"/>
    </source>
</evidence>
<dbReference type="GO" id="GO:0032422">
    <property type="term" value="F:purine-rich negative regulatory element binding"/>
    <property type="evidence" value="ECO:0007669"/>
    <property type="project" value="InterPro"/>
</dbReference>
<evidence type="ECO:0000256" key="3">
    <source>
        <dbReference type="SAM" id="MobiDB-lite"/>
    </source>
</evidence>
<sequence>MDYDYNDRKQGSVYSRKLRAGKRRTYFFDVRETRGSDFFVTITETRKRFNDDGFERQKIFIYKEDFNKFTAALGEAIMHVKTELMPDFDFDHYNHEDEREEPRYRQPKNRSGYHNKGAHQYNNEGHHLSRENKQQIFDLENNEEQRTGEEQVDAKSFQHESAVQDTEQITEPPTQMQPTHEVTEAASDYVNTADIQAEPMHEPQPEPDAGADSDDNLVNANSGSDKLASEEVEKW</sequence>
<dbReference type="RefSeq" id="WP_146780379.1">
    <property type="nucleotide sequence ID" value="NZ_CP042434.1"/>
</dbReference>
<dbReference type="KEGG" id="agi:FSB73_04955"/>
<feature type="compositionally biased region" description="Polar residues" evidence="3">
    <location>
        <begin position="159"/>
        <end position="180"/>
    </location>
</feature>
<dbReference type="EMBL" id="CP042434">
    <property type="protein sequence ID" value="QEC71123.1"/>
    <property type="molecule type" value="Genomic_DNA"/>
</dbReference>
<feature type="region of interest" description="Disordered" evidence="3">
    <location>
        <begin position="143"/>
        <end position="235"/>
    </location>
</feature>
<keyword evidence="2" id="KW-0238">DNA-binding</keyword>
<feature type="compositionally biased region" description="Basic residues" evidence="3">
    <location>
        <begin position="105"/>
        <end position="117"/>
    </location>
</feature>
<organism evidence="4 5">
    <name type="scientific">Arachidicoccus ginsenosidivorans</name>
    <dbReference type="NCBI Taxonomy" id="496057"/>
    <lineage>
        <taxon>Bacteria</taxon>
        <taxon>Pseudomonadati</taxon>
        <taxon>Bacteroidota</taxon>
        <taxon>Chitinophagia</taxon>
        <taxon>Chitinophagales</taxon>
        <taxon>Chitinophagaceae</taxon>
        <taxon>Arachidicoccus</taxon>
    </lineage>
</organism>
<dbReference type="OrthoDB" id="765973at2"/>
<feature type="region of interest" description="Disordered" evidence="3">
    <location>
        <begin position="96"/>
        <end position="126"/>
    </location>
</feature>
<evidence type="ECO:0000256" key="2">
    <source>
        <dbReference type="ARBA" id="ARBA00023125"/>
    </source>
</evidence>
<comment type="similarity">
    <text evidence="1">Belongs to the PUR DNA-binding protein family.</text>
</comment>
<dbReference type="Proteomes" id="UP000321291">
    <property type="component" value="Chromosome"/>
</dbReference>
<name>A0A5B8VIX2_9BACT</name>
<dbReference type="AlphaFoldDB" id="A0A5B8VIX2"/>
<dbReference type="Gene3D" id="3.10.450.700">
    <property type="match status" value="1"/>
</dbReference>
<feature type="compositionally biased region" description="Basic and acidic residues" evidence="3">
    <location>
        <begin position="143"/>
        <end position="158"/>
    </location>
</feature>
<dbReference type="Pfam" id="PF11680">
    <property type="entry name" value="DUF3276"/>
    <property type="match status" value="1"/>
</dbReference>
<accession>A0A5B8VIX2</accession>